<dbReference type="SUPFAM" id="SSF52374">
    <property type="entry name" value="Nucleotidylyl transferase"/>
    <property type="match status" value="1"/>
</dbReference>
<evidence type="ECO:0000256" key="4">
    <source>
        <dbReference type="ARBA" id="ARBA00022741"/>
    </source>
</evidence>
<dbReference type="InterPro" id="IPR013155">
    <property type="entry name" value="M/V/L/I-tRNA-synth_anticd-bd"/>
</dbReference>
<dbReference type="InterPro" id="IPR050081">
    <property type="entry name" value="Ile-tRNA_ligase"/>
</dbReference>
<keyword evidence="15" id="KW-1185">Reference proteome</keyword>
<dbReference type="PROSITE" id="PS00178">
    <property type="entry name" value="AA_TRNA_LIGASE_I"/>
    <property type="match status" value="1"/>
</dbReference>
<feature type="short sequence motif" description="'HIGH' region" evidence="10">
    <location>
        <begin position="59"/>
        <end position="69"/>
    </location>
</feature>
<dbReference type="InterPro" id="IPR009008">
    <property type="entry name" value="Val/Leu/Ile-tRNA-synth_edit"/>
</dbReference>
<keyword evidence="10" id="KW-0862">Zinc</keyword>
<dbReference type="InterPro" id="IPR001412">
    <property type="entry name" value="aa-tRNA-synth_I_CS"/>
</dbReference>
<protein>
    <recommendedName>
        <fullName evidence="10">Isoleucine--tRNA ligase</fullName>
        <ecNumber evidence="10">6.1.1.5</ecNumber>
    </recommendedName>
    <alternativeName>
        <fullName evidence="10">Isoleucyl-tRNA synthetase</fullName>
        <shortName evidence="10">IleRS</shortName>
    </alternativeName>
</protein>
<dbReference type="Gene3D" id="3.40.50.620">
    <property type="entry name" value="HUPs"/>
    <property type="match status" value="2"/>
</dbReference>
<dbReference type="InterPro" id="IPR002300">
    <property type="entry name" value="aa-tRNA-synth_Ia"/>
</dbReference>
<accession>H1D0X8</accession>
<dbReference type="EMBL" id="ADLT01000045">
    <property type="protein sequence ID" value="EHO62674.1"/>
    <property type="molecule type" value="Genomic_DNA"/>
</dbReference>
<dbReference type="InterPro" id="IPR002301">
    <property type="entry name" value="Ile-tRNA-ligase"/>
</dbReference>
<comment type="subcellular location">
    <subcellularLocation>
        <location evidence="10">Cytoplasm</location>
    </subcellularLocation>
</comment>
<dbReference type="RefSeq" id="WP_008859760.1">
    <property type="nucleotide sequence ID" value="NZ_JH591188.1"/>
</dbReference>
<dbReference type="HAMAP" id="MF_02002">
    <property type="entry name" value="Ile_tRNA_synth_type1"/>
    <property type="match status" value="1"/>
</dbReference>
<dbReference type="NCBIfam" id="TIGR00392">
    <property type="entry name" value="ileS"/>
    <property type="match status" value="1"/>
</dbReference>
<comment type="caution">
    <text evidence="14">The sequence shown here is derived from an EMBL/GenBank/DDBJ whole genome shotgun (WGS) entry which is preliminary data.</text>
</comment>
<dbReference type="CDD" id="cd07960">
    <property type="entry name" value="Anticodon_Ia_Ile_BEm"/>
    <property type="match status" value="1"/>
</dbReference>
<sequence>MDYSKTLHLPQTDFPMRGNLPKKEPGFVDFWQEHDLYHARQEKRRKDGAPTFVLHDGPPYANGKIHIGHALNKTLKDIIVRYKHMAGYEANYIPGWDTHGLPIEYAVLKDSGEDRANMTPLELRRKCLAYAKKWIAIQKADFIRMGVVGDFANPYVTFDPHLEAKELEVFGEMANKGYIYKGKKAVYWCPHCETALAEAEIEYKDRKSPSIYVKFPAVDLKGLAPEGVPKDKLFAVIWTTTPWTIPANEAICVNPKFTYVWVHNKAADEYYLMNKELAPKALEECKVEDYEFVGREMTGAEWELATFHHPLLDRLAYVLEGNHVTLDAGTGCVHTAPGHGVDDFEVCQDYRNKGKLDLPIICPVDEKGHMTAEAGLGLEGKTIWEAEGPVISALAHAGMLLGKKSIHHQYAHCWRCKNPIIYRATEQWFASINDFRDKALKAVDDTRFIPSWGHDRLYNMIRDRQDWCISRQRSWGVPIPAFYCDDCGKWVITPETMKKVEEIVEKEGTDAWWAHSAEELLPEGFKCPHCGGTHFHKEKDIMDVWFDSGSTWNGVLRYPHKEWEGVKYPCDLYLEGSDQHRGWFHSSLLCSVAVNGYAPYKAVLTHGFTMDGEGRKMSKSVGNVVAPQDVINKYGADVMRLWISSVDYQGDVRLSDKIIKAMSDVYRKIRNTFRYLLGNLYDFDPKKDSVAYEDMEELDRWALLRLEQVKETVLKAYDDYQFHVMYHAVHNFCTVDLSSIYLDILKDRLYTEKADGKLRRSAQTAMYEILTTLVRLVAPVLCFTSEEVWQALPNKEEREWSVHMADMPKANEKYLDEALDEKWKKRLAVRSVVTKALEEARQAKTIGHPLDAEVTVYADGDEFQVLKDMEKELADFCLVSQAKIEEGTEKAPEGAASNEEGTVKCSVAVCTLEKCERCWKRTPDVGSDAAHPHVCARCAHVLQEMGE</sequence>
<keyword evidence="3 10" id="KW-0436">Ligase</keyword>
<dbReference type="InterPro" id="IPR009080">
    <property type="entry name" value="tRNAsynth_Ia_anticodon-bd"/>
</dbReference>
<dbReference type="GO" id="GO:0008270">
    <property type="term" value="F:zinc ion binding"/>
    <property type="evidence" value="ECO:0007669"/>
    <property type="project" value="UniProtKB-UniRule"/>
</dbReference>
<keyword evidence="2 10" id="KW-0963">Cytoplasm</keyword>
<proteinExistence type="inferred from homology"/>
<dbReference type="SUPFAM" id="SSF50677">
    <property type="entry name" value="ValRS/IleRS/LeuRS editing domain"/>
    <property type="match status" value="1"/>
</dbReference>
<evidence type="ECO:0000259" key="13">
    <source>
        <dbReference type="Pfam" id="PF08264"/>
    </source>
</evidence>
<feature type="binding site" evidence="10">
    <location>
        <position position="915"/>
    </location>
    <ligand>
        <name>Zn(2+)</name>
        <dbReference type="ChEBI" id="CHEBI:29105"/>
    </ligand>
</feature>
<dbReference type="PRINTS" id="PR00984">
    <property type="entry name" value="TRNASYNTHILE"/>
</dbReference>
<evidence type="ECO:0000256" key="8">
    <source>
        <dbReference type="ARBA" id="ARBA00025217"/>
    </source>
</evidence>
<dbReference type="Pfam" id="PF00133">
    <property type="entry name" value="tRNA-synt_1"/>
    <property type="match status" value="1"/>
</dbReference>
<dbReference type="PANTHER" id="PTHR42765:SF1">
    <property type="entry name" value="ISOLEUCINE--TRNA LIGASE, MITOCHONDRIAL"/>
    <property type="match status" value="1"/>
</dbReference>
<dbReference type="FunFam" id="1.10.730.20:FF:000001">
    <property type="entry name" value="Isoleucine--tRNA ligase"/>
    <property type="match status" value="1"/>
</dbReference>
<dbReference type="eggNOG" id="COG0060">
    <property type="taxonomic scope" value="Bacteria"/>
</dbReference>
<feature type="domain" description="Aminoacyl-tRNA synthetase class Ia" evidence="11">
    <location>
        <begin position="28"/>
        <end position="655"/>
    </location>
</feature>
<evidence type="ECO:0000256" key="9">
    <source>
        <dbReference type="ARBA" id="ARBA00048359"/>
    </source>
</evidence>
<dbReference type="Gene3D" id="1.10.10.830">
    <property type="entry name" value="Ile-tRNA synthetase CP2 domain-like"/>
    <property type="match status" value="1"/>
</dbReference>
<evidence type="ECO:0000256" key="10">
    <source>
        <dbReference type="HAMAP-Rule" id="MF_02002"/>
    </source>
</evidence>
<comment type="function">
    <text evidence="8 10">Catalyzes the attachment of isoleucine to tRNA(Ile). As IleRS can inadvertently accommodate and process structurally similar amino acids such as valine, to avoid such errors it has two additional distinct tRNA(Ile)-dependent editing activities. One activity is designated as 'pretransfer' editing and involves the hydrolysis of activated Val-AMP. The other activity is designated 'posttransfer' editing and involves deacylation of mischarged Val-tRNA(Ile).</text>
</comment>
<keyword evidence="6 10" id="KW-0648">Protein biosynthesis</keyword>
<comment type="cofactor">
    <cofactor evidence="10">
        <name>Zn(2+)</name>
        <dbReference type="ChEBI" id="CHEBI:29105"/>
    </cofactor>
    <text evidence="10">Binds 1 zinc ion per subunit.</text>
</comment>
<dbReference type="Pfam" id="PF08264">
    <property type="entry name" value="Anticodon_1"/>
    <property type="match status" value="1"/>
</dbReference>
<dbReference type="InterPro" id="IPR023585">
    <property type="entry name" value="Ile-tRNA-ligase_type1"/>
</dbReference>
<evidence type="ECO:0000259" key="12">
    <source>
        <dbReference type="Pfam" id="PF06827"/>
    </source>
</evidence>
<dbReference type="PANTHER" id="PTHR42765">
    <property type="entry name" value="SOLEUCYL-TRNA SYNTHETASE"/>
    <property type="match status" value="1"/>
</dbReference>
<evidence type="ECO:0000256" key="7">
    <source>
        <dbReference type="ARBA" id="ARBA00023146"/>
    </source>
</evidence>
<evidence type="ECO:0000256" key="3">
    <source>
        <dbReference type="ARBA" id="ARBA00022598"/>
    </source>
</evidence>
<dbReference type="InterPro" id="IPR033708">
    <property type="entry name" value="Anticodon_Ile_BEm"/>
</dbReference>
<feature type="binding site" evidence="10">
    <location>
        <position position="575"/>
    </location>
    <ligand>
        <name>L-isoleucyl-5'-AMP</name>
        <dbReference type="ChEBI" id="CHEBI:178002"/>
    </ligand>
</feature>
<feature type="domain" description="Methionyl/Valyl/Leucyl/Isoleucyl-tRNA synthetase anticodon-binding" evidence="13">
    <location>
        <begin position="699"/>
        <end position="855"/>
    </location>
</feature>
<dbReference type="Gene3D" id="3.90.740.10">
    <property type="entry name" value="Valyl/Leucyl/Isoleucyl-tRNA synthetase, editing domain"/>
    <property type="match status" value="1"/>
</dbReference>
<evidence type="ECO:0000259" key="11">
    <source>
        <dbReference type="Pfam" id="PF00133"/>
    </source>
</evidence>
<dbReference type="GO" id="GO:0005524">
    <property type="term" value="F:ATP binding"/>
    <property type="evidence" value="ECO:0007669"/>
    <property type="project" value="UniProtKB-UniRule"/>
</dbReference>
<dbReference type="GO" id="GO:0004822">
    <property type="term" value="F:isoleucine-tRNA ligase activity"/>
    <property type="evidence" value="ECO:0007669"/>
    <property type="project" value="UniProtKB-UniRule"/>
</dbReference>
<dbReference type="CDD" id="cd00818">
    <property type="entry name" value="IleRS_core"/>
    <property type="match status" value="1"/>
</dbReference>
<dbReference type="InterPro" id="IPR014729">
    <property type="entry name" value="Rossmann-like_a/b/a_fold"/>
</dbReference>
<dbReference type="Pfam" id="PF06827">
    <property type="entry name" value="zf-FPG_IleRS"/>
    <property type="match status" value="1"/>
</dbReference>
<dbReference type="GO" id="GO:0005829">
    <property type="term" value="C:cytosol"/>
    <property type="evidence" value="ECO:0007669"/>
    <property type="project" value="TreeGrafter"/>
</dbReference>
<dbReference type="InterPro" id="IPR010663">
    <property type="entry name" value="Znf_FPG/IleRS"/>
</dbReference>
<dbReference type="FunFam" id="3.40.50.620:FF:000152">
    <property type="entry name" value="Isoleucine--tRNA ligase"/>
    <property type="match status" value="1"/>
</dbReference>
<evidence type="ECO:0000313" key="14">
    <source>
        <dbReference type="EMBL" id="EHO62674.1"/>
    </source>
</evidence>
<organism evidence="14 15">
    <name type="scientific">Dialister succinatiphilus YIT 11850</name>
    <dbReference type="NCBI Taxonomy" id="742743"/>
    <lineage>
        <taxon>Bacteria</taxon>
        <taxon>Bacillati</taxon>
        <taxon>Bacillota</taxon>
        <taxon>Negativicutes</taxon>
        <taxon>Veillonellales</taxon>
        <taxon>Veillonellaceae</taxon>
        <taxon>Dialister</taxon>
    </lineage>
</organism>
<keyword evidence="10" id="KW-0479">Metal-binding</keyword>
<keyword evidence="5 10" id="KW-0067">ATP-binding</keyword>
<comment type="catalytic activity">
    <reaction evidence="9 10">
        <text>tRNA(Ile) + L-isoleucine + ATP = L-isoleucyl-tRNA(Ile) + AMP + diphosphate</text>
        <dbReference type="Rhea" id="RHEA:11060"/>
        <dbReference type="Rhea" id="RHEA-COMP:9666"/>
        <dbReference type="Rhea" id="RHEA-COMP:9695"/>
        <dbReference type="ChEBI" id="CHEBI:30616"/>
        <dbReference type="ChEBI" id="CHEBI:33019"/>
        <dbReference type="ChEBI" id="CHEBI:58045"/>
        <dbReference type="ChEBI" id="CHEBI:78442"/>
        <dbReference type="ChEBI" id="CHEBI:78528"/>
        <dbReference type="ChEBI" id="CHEBI:456215"/>
        <dbReference type="EC" id="6.1.1.5"/>
    </reaction>
</comment>
<feature type="binding site" evidence="10">
    <location>
        <position position="619"/>
    </location>
    <ligand>
        <name>ATP</name>
        <dbReference type="ChEBI" id="CHEBI:30616"/>
    </ligand>
</feature>
<evidence type="ECO:0000256" key="6">
    <source>
        <dbReference type="ARBA" id="ARBA00022917"/>
    </source>
</evidence>
<dbReference type="Proteomes" id="UP000003277">
    <property type="component" value="Unassembled WGS sequence"/>
</dbReference>
<evidence type="ECO:0000256" key="5">
    <source>
        <dbReference type="ARBA" id="ARBA00022840"/>
    </source>
</evidence>
<dbReference type="GO" id="GO:0006428">
    <property type="term" value="P:isoleucyl-tRNA aminoacylation"/>
    <property type="evidence" value="ECO:0007669"/>
    <property type="project" value="UniProtKB-UniRule"/>
</dbReference>
<dbReference type="PATRIC" id="fig|742743.3.peg.1285"/>
<feature type="binding site" evidence="10">
    <location>
        <position position="938"/>
    </location>
    <ligand>
        <name>Zn(2+)</name>
        <dbReference type="ChEBI" id="CHEBI:29105"/>
    </ligand>
</feature>
<dbReference type="GO" id="GO:0000049">
    <property type="term" value="F:tRNA binding"/>
    <property type="evidence" value="ECO:0007669"/>
    <property type="project" value="InterPro"/>
</dbReference>
<feature type="binding site" evidence="10">
    <location>
        <position position="935"/>
    </location>
    <ligand>
        <name>Zn(2+)</name>
        <dbReference type="ChEBI" id="CHEBI:29105"/>
    </ligand>
</feature>
<name>H1D0X8_9FIRM</name>
<dbReference type="Gene3D" id="1.10.730.20">
    <property type="match status" value="1"/>
</dbReference>
<comment type="similarity">
    <text evidence="1 10">Belongs to the class-I aminoacyl-tRNA synthetase family. IleS type 1 subfamily.</text>
</comment>
<feature type="short sequence motif" description="'KMSKS' region" evidence="10">
    <location>
        <begin position="616"/>
        <end position="620"/>
    </location>
</feature>
<dbReference type="STRING" id="742743.HMPREF9453_01266"/>
<gene>
    <name evidence="10" type="primary">ileS</name>
    <name evidence="14" type="ORF">HMPREF9453_01266</name>
</gene>
<evidence type="ECO:0000256" key="2">
    <source>
        <dbReference type="ARBA" id="ARBA00022490"/>
    </source>
</evidence>
<keyword evidence="4 10" id="KW-0547">Nucleotide-binding</keyword>
<dbReference type="AlphaFoldDB" id="H1D0X8"/>
<dbReference type="EC" id="6.1.1.5" evidence="10"/>
<feature type="binding site" evidence="10">
    <location>
        <position position="918"/>
    </location>
    <ligand>
        <name>Zn(2+)</name>
        <dbReference type="ChEBI" id="CHEBI:29105"/>
    </ligand>
</feature>
<dbReference type="GO" id="GO:0002161">
    <property type="term" value="F:aminoacyl-tRNA deacylase activity"/>
    <property type="evidence" value="ECO:0007669"/>
    <property type="project" value="InterPro"/>
</dbReference>
<dbReference type="HOGENOM" id="CLU_001493_7_0_9"/>
<dbReference type="OrthoDB" id="9810365at2"/>
<dbReference type="SUPFAM" id="SSF47323">
    <property type="entry name" value="Anticodon-binding domain of a subclass of class I aminoacyl-tRNA synthetases"/>
    <property type="match status" value="1"/>
</dbReference>
<evidence type="ECO:0000256" key="1">
    <source>
        <dbReference type="ARBA" id="ARBA00006887"/>
    </source>
</evidence>
<feature type="domain" description="Zinc finger FPG/IleRS-type" evidence="12">
    <location>
        <begin position="913"/>
        <end position="941"/>
    </location>
</feature>
<comment type="domain">
    <text evidence="10">IleRS has two distinct active sites: one for aminoacylation and one for editing. The misactivated valine is translocated from the active site to the editing site, which sterically excludes the correctly activated isoleucine. The single editing site contains two valyl binding pockets, one specific for each substrate (Val-AMP or Val-tRNA(Ile)).</text>
</comment>
<comment type="subunit">
    <text evidence="10">Monomer.</text>
</comment>
<evidence type="ECO:0000313" key="15">
    <source>
        <dbReference type="Proteomes" id="UP000003277"/>
    </source>
</evidence>
<keyword evidence="7 10" id="KW-0030">Aminoacyl-tRNA synthetase</keyword>
<reference evidence="14 15" key="1">
    <citation type="submission" date="2011-11" db="EMBL/GenBank/DDBJ databases">
        <title>The Genome Sequence of Dialister succinatiphilus YIT 11850.</title>
        <authorList>
            <consortium name="The Broad Institute Genome Sequencing Platform"/>
            <person name="Earl A."/>
            <person name="Ward D."/>
            <person name="Feldgarden M."/>
            <person name="Gevers D."/>
            <person name="Morotomi M."/>
            <person name="Young S.K."/>
            <person name="Zeng Q."/>
            <person name="Gargeya S."/>
            <person name="Fitzgerald M."/>
            <person name="Haas B."/>
            <person name="Abouelleil A."/>
            <person name="Alvarado L."/>
            <person name="Arachchi H.M."/>
            <person name="Berlin A."/>
            <person name="Brown A."/>
            <person name="Chapman S.B."/>
            <person name="Dunbar C."/>
            <person name="Gearin G."/>
            <person name="Goldberg J."/>
            <person name="Griggs A."/>
            <person name="Gujja S."/>
            <person name="Heiman D."/>
            <person name="Howarth C."/>
            <person name="Lui A."/>
            <person name="MacDonald P.J.P."/>
            <person name="Montmayeur A."/>
            <person name="Murphy C."/>
            <person name="Neiman D."/>
            <person name="Pearson M."/>
            <person name="Priest M."/>
            <person name="Roberts A."/>
            <person name="Saif S."/>
            <person name="Shea T."/>
            <person name="Sisk P."/>
            <person name="Stolte C."/>
            <person name="Sykes S."/>
            <person name="Wortman J."/>
            <person name="Nusbaum C."/>
            <person name="Birren B."/>
        </authorList>
    </citation>
    <scope>NUCLEOTIDE SEQUENCE [LARGE SCALE GENOMIC DNA]</scope>
    <source>
        <strain evidence="14 15">YIT 11850</strain>
    </source>
</reference>